<dbReference type="SUPFAM" id="SSF52540">
    <property type="entry name" value="P-loop containing nucleoside triphosphate hydrolases"/>
    <property type="match status" value="1"/>
</dbReference>
<dbReference type="InterPro" id="IPR047661">
    <property type="entry name" value="IstB"/>
</dbReference>
<keyword evidence="3" id="KW-0067">ATP-binding</keyword>
<organism evidence="7 8">
    <name type="scientific">Blastococcus colisei</name>
    <dbReference type="NCBI Taxonomy" id="1564162"/>
    <lineage>
        <taxon>Bacteria</taxon>
        <taxon>Bacillati</taxon>
        <taxon>Actinomycetota</taxon>
        <taxon>Actinomycetes</taxon>
        <taxon>Geodermatophilales</taxon>
        <taxon>Geodermatophilaceae</taxon>
        <taxon>Blastococcus</taxon>
    </lineage>
</organism>
<keyword evidence="8" id="KW-1185">Reference proteome</keyword>
<evidence type="ECO:0000256" key="2">
    <source>
        <dbReference type="ARBA" id="ARBA00022741"/>
    </source>
</evidence>
<evidence type="ECO:0000259" key="4">
    <source>
        <dbReference type="SMART" id="SM00382"/>
    </source>
</evidence>
<sequence length="289" mass="31546">MSPVITRGADLPADAGHVAGRSSSELVSHIAYLARVLKTPIIGRIWAELATQAREEHWSHEEYLAAVLARQVADREANGTQIRLAGAHFPQVKTLEEFNVDHQPSLRRDVLAHLAGCAYIGRADNVVLLGPPGVGKTHLALGLGLKAVQAGHAVLFDTAIGWITRLRDAHTEGRLAAELKRLRRYRLLIIDEVGYIPFDSAAANLFFQLVSTRYEQGSMMITSNMPFGRWGEVFGDDIAAAAMIDRLVHHAEVITLAGDSYRTRARRELLARDPAAATRTTPPATGPTD</sequence>
<dbReference type="CDD" id="cd00009">
    <property type="entry name" value="AAA"/>
    <property type="match status" value="1"/>
</dbReference>
<protein>
    <submittedName>
        <fullName evidence="7">DNA replication protein DnaC</fullName>
    </submittedName>
</protein>
<feature type="domain" description="AAA+ ATPase" evidence="4">
    <location>
        <begin position="122"/>
        <end position="255"/>
    </location>
</feature>
<evidence type="ECO:0000256" key="1">
    <source>
        <dbReference type="ARBA" id="ARBA00008059"/>
    </source>
</evidence>
<comment type="similarity">
    <text evidence="1">Belongs to the IS21/IS1162 putative ATP-binding protein family.</text>
</comment>
<dbReference type="Pfam" id="PF01695">
    <property type="entry name" value="IstB_IS21"/>
    <property type="match status" value="1"/>
</dbReference>
<proteinExistence type="inferred from homology"/>
<dbReference type="EMBL" id="VFQE01000001">
    <property type="protein sequence ID" value="TQN42195.1"/>
    <property type="molecule type" value="Genomic_DNA"/>
</dbReference>
<dbReference type="EMBL" id="VFQE01000001">
    <property type="protein sequence ID" value="TQN42058.1"/>
    <property type="molecule type" value="Genomic_DNA"/>
</dbReference>
<dbReference type="AlphaFoldDB" id="A0A543PDP8"/>
<accession>A0A543PDP8</accession>
<dbReference type="InterPro" id="IPR003593">
    <property type="entry name" value="AAA+_ATPase"/>
</dbReference>
<evidence type="ECO:0000313" key="5">
    <source>
        <dbReference type="EMBL" id="TQN41625.1"/>
    </source>
</evidence>
<dbReference type="Gene3D" id="3.40.50.300">
    <property type="entry name" value="P-loop containing nucleotide triphosphate hydrolases"/>
    <property type="match status" value="1"/>
</dbReference>
<evidence type="ECO:0000256" key="3">
    <source>
        <dbReference type="ARBA" id="ARBA00022840"/>
    </source>
</evidence>
<dbReference type="EMBL" id="VFQE01000001">
    <property type="protein sequence ID" value="TQN41625.1"/>
    <property type="molecule type" value="Genomic_DNA"/>
</dbReference>
<evidence type="ECO:0000313" key="7">
    <source>
        <dbReference type="EMBL" id="TQN42195.1"/>
    </source>
</evidence>
<dbReference type="NCBIfam" id="NF038214">
    <property type="entry name" value="IS21_help_AAA"/>
    <property type="match status" value="1"/>
</dbReference>
<gene>
    <name evidence="5" type="ORF">FHU33_0998</name>
    <name evidence="6" type="ORF">FHU33_1450</name>
    <name evidence="7" type="ORF">FHU33_1589</name>
</gene>
<dbReference type="PIRSF" id="PIRSF003073">
    <property type="entry name" value="DNAC_TnpB_IstB"/>
    <property type="match status" value="1"/>
</dbReference>
<dbReference type="Proteomes" id="UP000319865">
    <property type="component" value="Unassembled WGS sequence"/>
</dbReference>
<dbReference type="InterPro" id="IPR002611">
    <property type="entry name" value="IstB_ATP-bd"/>
</dbReference>
<dbReference type="SMART" id="SM00382">
    <property type="entry name" value="AAA"/>
    <property type="match status" value="1"/>
</dbReference>
<evidence type="ECO:0000313" key="8">
    <source>
        <dbReference type="Proteomes" id="UP000319865"/>
    </source>
</evidence>
<name>A0A543PDP8_9ACTN</name>
<dbReference type="NCBIfam" id="NF005098">
    <property type="entry name" value="PRK06526.1"/>
    <property type="match status" value="1"/>
</dbReference>
<dbReference type="GO" id="GO:0005524">
    <property type="term" value="F:ATP binding"/>
    <property type="evidence" value="ECO:0007669"/>
    <property type="project" value="UniProtKB-KW"/>
</dbReference>
<dbReference type="PANTHER" id="PTHR30050:SF4">
    <property type="entry name" value="ATP-BINDING PROTEIN RV3427C IN INSERTION SEQUENCE-RELATED"/>
    <property type="match status" value="1"/>
</dbReference>
<evidence type="ECO:0000313" key="6">
    <source>
        <dbReference type="EMBL" id="TQN42058.1"/>
    </source>
</evidence>
<dbReference type="InterPro" id="IPR027417">
    <property type="entry name" value="P-loop_NTPase"/>
</dbReference>
<keyword evidence="2" id="KW-0547">Nucleotide-binding</keyword>
<dbReference type="GO" id="GO:0006260">
    <property type="term" value="P:DNA replication"/>
    <property type="evidence" value="ECO:0007669"/>
    <property type="project" value="TreeGrafter"/>
</dbReference>
<dbReference type="InterPro" id="IPR028350">
    <property type="entry name" value="DNAC/IstB-like"/>
</dbReference>
<dbReference type="PANTHER" id="PTHR30050">
    <property type="entry name" value="CHROMOSOMAL REPLICATION INITIATOR PROTEIN DNAA"/>
    <property type="match status" value="1"/>
</dbReference>
<reference evidence="7 8" key="1">
    <citation type="submission" date="2019-06" db="EMBL/GenBank/DDBJ databases">
        <title>Sequencing the genomes of 1000 actinobacteria strains.</title>
        <authorList>
            <person name="Klenk H.-P."/>
        </authorList>
    </citation>
    <scope>NUCLEOTIDE SEQUENCE [LARGE SCALE GENOMIC DNA]</scope>
    <source>
        <strain evidence="7 8">DSM 46837</strain>
    </source>
</reference>
<comment type="caution">
    <text evidence="7">The sequence shown here is derived from an EMBL/GenBank/DDBJ whole genome shotgun (WGS) entry which is preliminary data.</text>
</comment>